<sequence length="234" mass="25674">MAQTTYETVRVVQIGEDRFARWITETILPLAQGLSASGNGRRRFGHRDPRHHDEFEQFVSRPRTPAEAAEALVIPSAITIVVGHGGWGEGLDWQLGSSQTTAVVSIGDLLQRISGPLNTRLLIVDACNADSVADHWRKVLREDAVLGTAVGAVGLPSATRTLTMLFTTLAAIPGAAPLRRDQIIGAIDTTRRCLRLQDDPTERCLRSQDEETGNTHIRDNDPAPGSFSWHWKPQ</sequence>
<proteinExistence type="predicted"/>
<dbReference type="EMBL" id="JAHKNI010000005">
    <property type="protein sequence ID" value="MBU3063195.1"/>
    <property type="molecule type" value="Genomic_DNA"/>
</dbReference>
<accession>A0ABS6B0A2</accession>
<comment type="caution">
    <text evidence="2">The sequence shown here is derived from an EMBL/GenBank/DDBJ whole genome shotgun (WGS) entry which is preliminary data.</text>
</comment>
<dbReference type="Proteomes" id="UP000733379">
    <property type="component" value="Unassembled WGS sequence"/>
</dbReference>
<feature type="region of interest" description="Disordered" evidence="1">
    <location>
        <begin position="204"/>
        <end position="234"/>
    </location>
</feature>
<evidence type="ECO:0000313" key="2">
    <source>
        <dbReference type="EMBL" id="MBU3063195.1"/>
    </source>
</evidence>
<evidence type="ECO:0000256" key="1">
    <source>
        <dbReference type="SAM" id="MobiDB-lite"/>
    </source>
</evidence>
<gene>
    <name evidence="2" type="ORF">KO481_16870</name>
</gene>
<organism evidence="2 3">
    <name type="scientific">Nocardia albiluteola</name>
    <dbReference type="NCBI Taxonomy" id="2842303"/>
    <lineage>
        <taxon>Bacteria</taxon>
        <taxon>Bacillati</taxon>
        <taxon>Actinomycetota</taxon>
        <taxon>Actinomycetes</taxon>
        <taxon>Mycobacteriales</taxon>
        <taxon>Nocardiaceae</taxon>
        <taxon>Nocardia</taxon>
    </lineage>
</organism>
<evidence type="ECO:0008006" key="4">
    <source>
        <dbReference type="Google" id="ProtNLM"/>
    </source>
</evidence>
<keyword evidence="3" id="KW-1185">Reference proteome</keyword>
<evidence type="ECO:0000313" key="3">
    <source>
        <dbReference type="Proteomes" id="UP000733379"/>
    </source>
</evidence>
<reference evidence="2 3" key="1">
    <citation type="submission" date="2021-06" db="EMBL/GenBank/DDBJ databases">
        <title>Actinomycetes sequencing.</title>
        <authorList>
            <person name="Shan Q."/>
        </authorList>
    </citation>
    <scope>NUCLEOTIDE SEQUENCE [LARGE SCALE GENOMIC DNA]</scope>
    <source>
        <strain evidence="2 3">NEAU-G5</strain>
    </source>
</reference>
<name>A0ABS6B0A2_9NOCA</name>
<dbReference type="RefSeq" id="WP_215918106.1">
    <property type="nucleotide sequence ID" value="NZ_JAHKNI010000005.1"/>
</dbReference>
<protein>
    <recommendedName>
        <fullName evidence="4">Caspase domain-containing protein</fullName>
    </recommendedName>
</protein>